<protein>
    <submittedName>
        <fullName evidence="2">Putative orfan</fullName>
    </submittedName>
</protein>
<accession>A0A6N1NIP5</accession>
<dbReference type="GeneID" id="80518222"/>
<dbReference type="KEGG" id="vg:80518222"/>
<feature type="transmembrane region" description="Helical" evidence="1">
    <location>
        <begin position="12"/>
        <end position="35"/>
    </location>
</feature>
<evidence type="ECO:0000313" key="2">
    <source>
        <dbReference type="EMBL" id="QKU34809.1"/>
    </source>
</evidence>
<name>A0A6N1NIP5_9VIRU</name>
<keyword evidence="1" id="KW-0812">Transmembrane</keyword>
<reference evidence="2" key="2">
    <citation type="journal article" date="2018" name="Nat. Commun.">
        <title>Tailed giant Tupanvirus possesses the most complete translational apparatus of the known virosphere.</title>
        <authorList>
            <person name="Abrahao J."/>
            <person name="Silva L."/>
            <person name="Silva L.S."/>
            <person name="Khalil J.Y.B."/>
            <person name="Rodrigues R."/>
            <person name="Arantes T."/>
            <person name="Assis F."/>
            <person name="Boratto P."/>
            <person name="Andrade M."/>
            <person name="Kroon E.G."/>
            <person name="Ribeiro B."/>
            <person name="Bergier I."/>
            <person name="Seligmann H."/>
            <person name="Ghigo E."/>
            <person name="Colson P."/>
            <person name="Levasseur A."/>
            <person name="Kroemer G."/>
            <person name="Raoult D."/>
            <person name="La Scola B."/>
        </authorList>
    </citation>
    <scope>NUCLEOTIDE SEQUENCE [LARGE SCALE GENOMIC DNA]</scope>
    <source>
        <strain evidence="2">Soda lake</strain>
    </source>
</reference>
<dbReference type="EMBL" id="KY523104">
    <property type="protein sequence ID" value="QKU34809.1"/>
    <property type="molecule type" value="Genomic_DNA"/>
</dbReference>
<sequence>MGSTPIDASVKIIIKLMIILKLDSMSAINLQYIFWKKEKDKKFKITIIAIIILK</sequence>
<proteinExistence type="predicted"/>
<organism evidence="2">
    <name type="scientific">Tupanvirus soda lake</name>
    <dbReference type="NCBI Taxonomy" id="2126985"/>
    <lineage>
        <taxon>Viruses</taxon>
        <taxon>Varidnaviria</taxon>
        <taxon>Bamfordvirae</taxon>
        <taxon>Nucleocytoviricota</taxon>
        <taxon>Megaviricetes</taxon>
        <taxon>Imitervirales</taxon>
        <taxon>Mimiviridae</taxon>
        <taxon>Megamimivirinae</taxon>
        <taxon>Tupanvirus</taxon>
        <taxon>Tupanvirus salinum</taxon>
    </lineage>
</organism>
<evidence type="ECO:0000256" key="1">
    <source>
        <dbReference type="SAM" id="Phobius"/>
    </source>
</evidence>
<reference evidence="2" key="1">
    <citation type="submission" date="2017-01" db="EMBL/GenBank/DDBJ databases">
        <authorList>
            <person name="Assis F.L."/>
            <person name="Abrahao J.S."/>
            <person name="Silva L."/>
            <person name="Khalil J.B."/>
            <person name="Rodrigues R."/>
            <person name="Silva L.S."/>
            <person name="Arantes T."/>
            <person name="Boratto P."/>
            <person name="Andrade M."/>
            <person name="Kroon E.G."/>
            <person name="Ribeiro B."/>
            <person name="Bergier I."/>
            <person name="Seligmann H."/>
            <person name="Ghigo E."/>
            <person name="Colson P."/>
            <person name="Levasseur A."/>
            <person name="Raoult D."/>
            <person name="Scola B.L."/>
        </authorList>
    </citation>
    <scope>NUCLEOTIDE SEQUENCE</scope>
    <source>
        <strain evidence="2">Soda lake</strain>
    </source>
</reference>
<keyword evidence="1" id="KW-1133">Transmembrane helix</keyword>
<dbReference type="RefSeq" id="YP_010781458.1">
    <property type="nucleotide sequence ID" value="NC_075039.1"/>
</dbReference>
<keyword evidence="1" id="KW-0472">Membrane</keyword>